<reference evidence="2 3" key="1">
    <citation type="journal article" date="2018" name="BMC Genomics">
        <title>The genome of Naegleria lovaniensis, the basis for a comparative approach to unravel pathogenicity factors of the human pathogenic amoeba N. fowleri.</title>
        <authorList>
            <person name="Liechti N."/>
            <person name="Schurch N."/>
            <person name="Bruggmann R."/>
            <person name="Wittwer M."/>
        </authorList>
    </citation>
    <scope>NUCLEOTIDE SEQUENCE [LARGE SCALE GENOMIC DNA]</scope>
    <source>
        <strain evidence="2 3">ATCC 30569</strain>
    </source>
</reference>
<name>A0AA88H4X4_NAELO</name>
<proteinExistence type="predicted"/>
<feature type="region of interest" description="Disordered" evidence="1">
    <location>
        <begin position="71"/>
        <end position="163"/>
    </location>
</feature>
<evidence type="ECO:0000256" key="1">
    <source>
        <dbReference type="SAM" id="MobiDB-lite"/>
    </source>
</evidence>
<organism evidence="2 3">
    <name type="scientific">Naegleria lovaniensis</name>
    <name type="common">Amoeba</name>
    <dbReference type="NCBI Taxonomy" id="51637"/>
    <lineage>
        <taxon>Eukaryota</taxon>
        <taxon>Discoba</taxon>
        <taxon>Heterolobosea</taxon>
        <taxon>Tetramitia</taxon>
        <taxon>Eutetramitia</taxon>
        <taxon>Vahlkampfiidae</taxon>
        <taxon>Naegleria</taxon>
    </lineage>
</organism>
<evidence type="ECO:0000313" key="2">
    <source>
        <dbReference type="EMBL" id="KAG2393781.1"/>
    </source>
</evidence>
<dbReference type="AlphaFoldDB" id="A0AA88H4X4"/>
<feature type="region of interest" description="Disordered" evidence="1">
    <location>
        <begin position="177"/>
        <end position="200"/>
    </location>
</feature>
<gene>
    <name evidence="2" type="ORF">C9374_007312</name>
</gene>
<dbReference type="GeneID" id="68099766"/>
<dbReference type="Proteomes" id="UP000816034">
    <property type="component" value="Unassembled WGS sequence"/>
</dbReference>
<comment type="caution">
    <text evidence="2">The sequence shown here is derived from an EMBL/GenBank/DDBJ whole genome shotgun (WGS) entry which is preliminary data.</text>
</comment>
<feature type="compositionally biased region" description="Acidic residues" evidence="1">
    <location>
        <begin position="132"/>
        <end position="163"/>
    </location>
</feature>
<feature type="compositionally biased region" description="Acidic residues" evidence="1">
    <location>
        <begin position="108"/>
        <end position="124"/>
    </location>
</feature>
<protein>
    <submittedName>
        <fullName evidence="2">Uncharacterized protein</fullName>
    </submittedName>
</protein>
<evidence type="ECO:0000313" key="3">
    <source>
        <dbReference type="Proteomes" id="UP000816034"/>
    </source>
</evidence>
<feature type="compositionally biased region" description="Acidic residues" evidence="1">
    <location>
        <begin position="190"/>
        <end position="200"/>
    </location>
</feature>
<dbReference type="EMBL" id="PYSW02000002">
    <property type="protein sequence ID" value="KAG2393781.1"/>
    <property type="molecule type" value="Genomic_DNA"/>
</dbReference>
<dbReference type="RefSeq" id="XP_044555675.1">
    <property type="nucleotide sequence ID" value="XM_044697264.1"/>
</dbReference>
<keyword evidence="3" id="KW-1185">Reference proteome</keyword>
<sequence>MLNTAGTVGFNPDDIKNRLVDFFKEKHTRTLLEIVLAFDGYSYKHQIEPILREIADFNHTTQTWTFTPLTLQSSPLSTSSSSSNTLKHSLVSDQPEGSNIKKLRNNPESDDEEELDDSDDEENNDDYKNGVDEEQEETDENDNSDDENDEEVPPDEVEEIDEDNNIAMMNYVISNPSYQSCKHHQPCYDTNDDNDGQLKT</sequence>
<accession>A0AA88H4X4</accession>
<feature type="compositionally biased region" description="Low complexity" evidence="1">
    <location>
        <begin position="71"/>
        <end position="92"/>
    </location>
</feature>